<accession>A0ABR7MAI6</accession>
<keyword evidence="2" id="KW-1185">Reference proteome</keyword>
<evidence type="ECO:0000313" key="2">
    <source>
        <dbReference type="Proteomes" id="UP000765802"/>
    </source>
</evidence>
<gene>
    <name evidence="1" type="ORF">BC349_11265</name>
</gene>
<sequence>MKYRIREKSFWAMLAAKKMGAEKLAMVLGTTIHLHNTSFDEFLQNRRWLRHELAHIKQFRELGFFTFLWLYILESVKNGYRMNRFEIEARAAETKDGLDHYVFIPDKNQSGRMA</sequence>
<evidence type="ECO:0008006" key="3">
    <source>
        <dbReference type="Google" id="ProtNLM"/>
    </source>
</evidence>
<dbReference type="EMBL" id="MBUA01000023">
    <property type="protein sequence ID" value="MBC6491631.1"/>
    <property type="molecule type" value="Genomic_DNA"/>
</dbReference>
<reference evidence="1 2" key="1">
    <citation type="submission" date="2016-07" db="EMBL/GenBank/DDBJ databases">
        <title>Genome analysis of Flavihumibacter stibioxidans YS-17.</title>
        <authorList>
            <person name="Shi K."/>
            <person name="Han Y."/>
            <person name="Wang G."/>
        </authorList>
    </citation>
    <scope>NUCLEOTIDE SEQUENCE [LARGE SCALE GENOMIC DNA]</scope>
    <source>
        <strain evidence="1 2">YS-17</strain>
    </source>
</reference>
<dbReference type="RefSeq" id="WP_343063697.1">
    <property type="nucleotide sequence ID" value="NZ_JBHULF010000007.1"/>
</dbReference>
<name>A0ABR7MAI6_9BACT</name>
<proteinExistence type="predicted"/>
<comment type="caution">
    <text evidence="1">The sequence shown here is derived from an EMBL/GenBank/DDBJ whole genome shotgun (WGS) entry which is preliminary data.</text>
</comment>
<evidence type="ECO:0000313" key="1">
    <source>
        <dbReference type="EMBL" id="MBC6491631.1"/>
    </source>
</evidence>
<dbReference type="Proteomes" id="UP000765802">
    <property type="component" value="Unassembled WGS sequence"/>
</dbReference>
<organism evidence="1 2">
    <name type="scientific">Flavihumibacter stibioxidans</name>
    <dbReference type="NCBI Taxonomy" id="1834163"/>
    <lineage>
        <taxon>Bacteria</taxon>
        <taxon>Pseudomonadati</taxon>
        <taxon>Bacteroidota</taxon>
        <taxon>Chitinophagia</taxon>
        <taxon>Chitinophagales</taxon>
        <taxon>Chitinophagaceae</taxon>
        <taxon>Flavihumibacter</taxon>
    </lineage>
</organism>
<protein>
    <recommendedName>
        <fullName evidence="3">DUF4157 domain-containing protein</fullName>
    </recommendedName>
</protein>